<dbReference type="EMBL" id="LNIX01000003">
    <property type="protein sequence ID" value="OXA58676.1"/>
    <property type="molecule type" value="Genomic_DNA"/>
</dbReference>
<feature type="compositionally biased region" description="Low complexity" evidence="6">
    <location>
        <begin position="254"/>
        <end position="264"/>
    </location>
</feature>
<evidence type="ECO:0000256" key="3">
    <source>
        <dbReference type="ARBA" id="ARBA00009870"/>
    </source>
</evidence>
<evidence type="ECO:0000256" key="4">
    <source>
        <dbReference type="ARBA" id="ARBA00022454"/>
    </source>
</evidence>
<dbReference type="CDD" id="cd21792">
    <property type="entry name" value="Rad21_Rec8_M_NXP1-like"/>
    <property type="match status" value="1"/>
</dbReference>
<feature type="domain" description="Rad21/Rec8-like protein C-terminal eukaryotic" evidence="7">
    <location>
        <begin position="654"/>
        <end position="701"/>
    </location>
</feature>
<dbReference type="Gene3D" id="1.10.10.580">
    <property type="entry name" value="Structural maintenance of chromosome 1. Chain E"/>
    <property type="match status" value="1"/>
</dbReference>
<organism evidence="9 10">
    <name type="scientific">Folsomia candida</name>
    <name type="common">Springtail</name>
    <dbReference type="NCBI Taxonomy" id="158441"/>
    <lineage>
        <taxon>Eukaryota</taxon>
        <taxon>Metazoa</taxon>
        <taxon>Ecdysozoa</taxon>
        <taxon>Arthropoda</taxon>
        <taxon>Hexapoda</taxon>
        <taxon>Collembola</taxon>
        <taxon>Entomobryomorpha</taxon>
        <taxon>Isotomoidea</taxon>
        <taxon>Isotomidae</taxon>
        <taxon>Proisotominae</taxon>
        <taxon>Folsomia</taxon>
    </lineage>
</organism>
<dbReference type="GO" id="GO:0005634">
    <property type="term" value="C:nucleus"/>
    <property type="evidence" value="ECO:0007669"/>
    <property type="project" value="UniProtKB-SubCell"/>
</dbReference>
<accession>A0A226EQ10</accession>
<dbReference type="PANTHER" id="PTHR12585:SF69">
    <property type="entry name" value="FI11703P"/>
    <property type="match status" value="1"/>
</dbReference>
<dbReference type="OrthoDB" id="10071381at2759"/>
<evidence type="ECO:0000256" key="2">
    <source>
        <dbReference type="ARBA" id="ARBA00004286"/>
    </source>
</evidence>
<keyword evidence="10" id="KW-1185">Reference proteome</keyword>
<dbReference type="InterPro" id="IPR036390">
    <property type="entry name" value="WH_DNA-bd_sf"/>
</dbReference>
<dbReference type="Pfam" id="PF04824">
    <property type="entry name" value="Rad21_Rec8"/>
    <property type="match status" value="1"/>
</dbReference>
<evidence type="ECO:0000256" key="1">
    <source>
        <dbReference type="ARBA" id="ARBA00004123"/>
    </source>
</evidence>
<protein>
    <submittedName>
        <fullName evidence="9">Double-strand-break repair protein rad21</fullName>
    </submittedName>
</protein>
<dbReference type="PANTHER" id="PTHR12585">
    <property type="entry name" value="SCC1 / RAD21 FAMILY MEMBER"/>
    <property type="match status" value="1"/>
</dbReference>
<dbReference type="InterPro" id="IPR049589">
    <property type="entry name" value="NXP1_M-like"/>
</dbReference>
<feature type="compositionally biased region" description="Basic and acidic residues" evidence="6">
    <location>
        <begin position="236"/>
        <end position="249"/>
    </location>
</feature>
<dbReference type="InterPro" id="IPR023093">
    <property type="entry name" value="ScpA-like_C"/>
</dbReference>
<gene>
    <name evidence="9" type="ORF">Fcan01_08186</name>
</gene>
<dbReference type="GO" id="GO:0008278">
    <property type="term" value="C:cohesin complex"/>
    <property type="evidence" value="ECO:0007669"/>
    <property type="project" value="InterPro"/>
</dbReference>
<evidence type="ECO:0000259" key="7">
    <source>
        <dbReference type="Pfam" id="PF04824"/>
    </source>
</evidence>
<evidence type="ECO:0000256" key="5">
    <source>
        <dbReference type="ARBA" id="ARBA00023242"/>
    </source>
</evidence>
<comment type="subcellular location">
    <subcellularLocation>
        <location evidence="2">Chromosome</location>
    </subcellularLocation>
    <subcellularLocation>
        <location evidence="1">Nucleus</location>
    </subcellularLocation>
</comment>
<reference evidence="9 10" key="1">
    <citation type="submission" date="2015-12" db="EMBL/GenBank/DDBJ databases">
        <title>The genome of Folsomia candida.</title>
        <authorList>
            <person name="Faddeeva A."/>
            <person name="Derks M.F."/>
            <person name="Anvar Y."/>
            <person name="Smit S."/>
            <person name="Van Straalen N."/>
            <person name="Roelofs D."/>
        </authorList>
    </citation>
    <scope>NUCLEOTIDE SEQUENCE [LARGE SCALE GENOMIC DNA]</scope>
    <source>
        <strain evidence="9 10">VU population</strain>
        <tissue evidence="9">Whole body</tissue>
    </source>
</reference>
<evidence type="ECO:0000256" key="6">
    <source>
        <dbReference type="SAM" id="MobiDB-lite"/>
    </source>
</evidence>
<feature type="compositionally biased region" description="Pro residues" evidence="6">
    <location>
        <begin position="430"/>
        <end position="440"/>
    </location>
</feature>
<comment type="similarity">
    <text evidence="3">Belongs to the rad21 family.</text>
</comment>
<keyword evidence="5" id="KW-0539">Nucleus</keyword>
<feature type="region of interest" description="Disordered" evidence="6">
    <location>
        <begin position="403"/>
        <end position="489"/>
    </location>
</feature>
<dbReference type="InterPro" id="IPR006910">
    <property type="entry name" value="Rad21_Rec8_N"/>
</dbReference>
<dbReference type="STRING" id="158441.A0A226EQ10"/>
<feature type="region of interest" description="Disordered" evidence="6">
    <location>
        <begin position="180"/>
        <end position="275"/>
    </location>
</feature>
<dbReference type="AlphaFoldDB" id="A0A226EQ10"/>
<dbReference type="Proteomes" id="UP000198287">
    <property type="component" value="Unassembled WGS sequence"/>
</dbReference>
<keyword evidence="4" id="KW-0158">Chromosome</keyword>
<dbReference type="OMA" id="HEDYEFP"/>
<comment type="caution">
    <text evidence="9">The sequence shown here is derived from an EMBL/GenBank/DDBJ whole genome shotgun (WGS) entry which is preliminary data.</text>
</comment>
<feature type="compositionally biased region" description="Low complexity" evidence="6">
    <location>
        <begin position="412"/>
        <end position="422"/>
    </location>
</feature>
<evidence type="ECO:0000259" key="8">
    <source>
        <dbReference type="Pfam" id="PF04825"/>
    </source>
</evidence>
<dbReference type="InterPro" id="IPR006909">
    <property type="entry name" value="Rad21/Rec8_C_eu"/>
</dbReference>
<dbReference type="GO" id="GO:0003682">
    <property type="term" value="F:chromatin binding"/>
    <property type="evidence" value="ECO:0007669"/>
    <property type="project" value="TreeGrafter"/>
</dbReference>
<feature type="compositionally biased region" description="Basic and acidic residues" evidence="6">
    <location>
        <begin position="180"/>
        <end position="204"/>
    </location>
</feature>
<feature type="compositionally biased region" description="Basic residues" evidence="6">
    <location>
        <begin position="444"/>
        <end position="455"/>
    </location>
</feature>
<dbReference type="GO" id="GO:0007062">
    <property type="term" value="P:sister chromatid cohesion"/>
    <property type="evidence" value="ECO:0007669"/>
    <property type="project" value="InterPro"/>
</dbReference>
<dbReference type="InterPro" id="IPR039781">
    <property type="entry name" value="Rad21/Rec8-like"/>
</dbReference>
<sequence length="706" mass="77745">MFYAHFVLAKKGPLARIWLAAHWDKKLTKAHVFETSIEKSVEGILHPKVKMALRTSGHLLLGVVRIYSRKAKYLLADCNEAFVKIKMAFRPGMVDLPEENREAAVNAITLPEVFHDFDTSIPEINDVDIQAQLSMNQSRAEEITMREDYGSLSLPHHDEGFGDLDFNEDAPELLRDHAPQSSAFDDRFDDRSHDLQRSNDKVLNDDGFGAPLGQDMMAGGLFEGGYFDEPPITDQPPDHGHIDLGHHDSDDDFGGPPSIASSGAPPTPLQPEEPALDDKDLFNQIGRPINDHNETLDQTTLLQNEEESFALAPIETPVARGGIRAGAKRKRKLIVDEVKNISGEEMKAQLSDTSDIVTTLDLAPPTKRLMHWKETGGVEKLFALPGRHIPSRVVARNYQTHLTSRPAENEEFTMNNENMEPNSGLDMPPALGPPQTPGPASPKGKVRGRPGRKRKAAEPLEELRQNNDGNELPPNLSAEGEIPPSLSLHGVGEPPHLNLMSGVDLDCGQMNGSGLTSMDGSAMAPPHNALFSPGAHNGELKDGPPATPMIHSNLDNINMSMMENMGYDGPSDQNHMQHQLHSDQDHGGMGSVLPQTPWGGHEDYDFPASVGAADEQATDETYEQYEERVLNKRAAQMYHIIKSKLEIDSAIPFSTMCTVRNTRKQVAQKFYTMLVLKKAQAVELIQNASYDTLLVTKGPKFLTASL</sequence>
<evidence type="ECO:0000313" key="9">
    <source>
        <dbReference type="EMBL" id="OXA58676.1"/>
    </source>
</evidence>
<name>A0A226EQ10_FOLCA</name>
<dbReference type="SUPFAM" id="SSF46785">
    <property type="entry name" value="Winged helix' DNA-binding domain"/>
    <property type="match status" value="1"/>
</dbReference>
<dbReference type="Pfam" id="PF04825">
    <property type="entry name" value="Rad21_Rec8_N"/>
    <property type="match status" value="1"/>
</dbReference>
<feature type="compositionally biased region" description="Basic and acidic residues" evidence="6">
    <location>
        <begin position="456"/>
        <end position="465"/>
    </location>
</feature>
<evidence type="ECO:0000313" key="10">
    <source>
        <dbReference type="Proteomes" id="UP000198287"/>
    </source>
</evidence>
<feature type="domain" description="Rad21/Rec8-like protein N-terminal" evidence="8">
    <location>
        <begin position="1"/>
        <end position="103"/>
    </location>
</feature>
<dbReference type="GO" id="GO:1990414">
    <property type="term" value="P:replication-born double-strand break repair via sister chromatid exchange"/>
    <property type="evidence" value="ECO:0007669"/>
    <property type="project" value="TreeGrafter"/>
</dbReference>
<proteinExistence type="inferred from homology"/>